<evidence type="ECO:0000259" key="3">
    <source>
        <dbReference type="Pfam" id="PF01301"/>
    </source>
</evidence>
<reference evidence="5" key="1">
    <citation type="journal article" date="2019" name="Int. J. Syst. Evol. Microbiol.">
        <title>The Global Catalogue of Microorganisms (GCM) 10K type strain sequencing project: providing services to taxonomists for standard genome sequencing and annotation.</title>
        <authorList>
            <consortium name="The Broad Institute Genomics Platform"/>
            <consortium name="The Broad Institute Genome Sequencing Center for Infectious Disease"/>
            <person name="Wu L."/>
            <person name="Ma J."/>
        </authorList>
    </citation>
    <scope>NUCLEOTIDE SEQUENCE [LARGE SCALE GENOMIC DNA]</scope>
    <source>
        <strain evidence="5">CGMCC 1.15043</strain>
    </source>
</reference>
<dbReference type="SUPFAM" id="SSF51445">
    <property type="entry name" value="(Trans)glycosidases"/>
    <property type="match status" value="1"/>
</dbReference>
<keyword evidence="5" id="KW-1185">Reference proteome</keyword>
<gene>
    <name evidence="4" type="ORF">GCM10008018_04350</name>
</gene>
<dbReference type="InterPro" id="IPR031330">
    <property type="entry name" value="Gly_Hdrlase_35_cat"/>
</dbReference>
<dbReference type="RefSeq" id="WP_189006862.1">
    <property type="nucleotide sequence ID" value="NZ_BMHE01000001.1"/>
</dbReference>
<dbReference type="InterPro" id="IPR001944">
    <property type="entry name" value="Glycoside_Hdrlase_35"/>
</dbReference>
<dbReference type="Proteomes" id="UP000615455">
    <property type="component" value="Unassembled WGS sequence"/>
</dbReference>
<comment type="similarity">
    <text evidence="1 2">Belongs to the glycosyl hydrolase 35 family.</text>
</comment>
<dbReference type="PANTHER" id="PTHR23421">
    <property type="entry name" value="BETA-GALACTOSIDASE RELATED"/>
    <property type="match status" value="1"/>
</dbReference>
<dbReference type="PRINTS" id="PR00742">
    <property type="entry name" value="GLHYDRLASE35"/>
</dbReference>
<dbReference type="Gene3D" id="3.20.20.80">
    <property type="entry name" value="Glycosidases"/>
    <property type="match status" value="1"/>
</dbReference>
<dbReference type="InterPro" id="IPR017853">
    <property type="entry name" value="GH"/>
</dbReference>
<dbReference type="Gene3D" id="2.60.120.260">
    <property type="entry name" value="Galactose-binding domain-like"/>
    <property type="match status" value="1"/>
</dbReference>
<evidence type="ECO:0000313" key="4">
    <source>
        <dbReference type="EMBL" id="GGI43884.1"/>
    </source>
</evidence>
<comment type="caution">
    <text evidence="4">The sequence shown here is derived from an EMBL/GenBank/DDBJ whole genome shotgun (WGS) entry which is preliminary data.</text>
</comment>
<feature type="domain" description="Glycoside hydrolase 35 catalytic" evidence="3">
    <location>
        <begin position="18"/>
        <end position="318"/>
    </location>
</feature>
<evidence type="ECO:0000256" key="1">
    <source>
        <dbReference type="ARBA" id="ARBA00009809"/>
    </source>
</evidence>
<dbReference type="EMBL" id="BMHE01000001">
    <property type="protein sequence ID" value="GGI43884.1"/>
    <property type="molecule type" value="Genomic_DNA"/>
</dbReference>
<evidence type="ECO:0000313" key="5">
    <source>
        <dbReference type="Proteomes" id="UP000615455"/>
    </source>
</evidence>
<evidence type="ECO:0000256" key="2">
    <source>
        <dbReference type="RuleBase" id="RU003679"/>
    </source>
</evidence>
<organism evidence="4 5">
    <name type="scientific">Paenibacillus marchantiophytorum</name>
    <dbReference type="NCBI Taxonomy" id="1619310"/>
    <lineage>
        <taxon>Bacteria</taxon>
        <taxon>Bacillati</taxon>
        <taxon>Bacillota</taxon>
        <taxon>Bacilli</taxon>
        <taxon>Bacillales</taxon>
        <taxon>Paenibacillaceae</taxon>
        <taxon>Paenibacillus</taxon>
    </lineage>
</organism>
<dbReference type="Pfam" id="PF01301">
    <property type="entry name" value="Glyco_hydro_35"/>
    <property type="match status" value="1"/>
</dbReference>
<dbReference type="SUPFAM" id="SSF49785">
    <property type="entry name" value="Galactose-binding domain-like"/>
    <property type="match status" value="1"/>
</dbReference>
<protein>
    <recommendedName>
        <fullName evidence="3">Glycoside hydrolase 35 catalytic domain-containing protein</fullName>
    </recommendedName>
</protein>
<proteinExistence type="inferred from homology"/>
<accession>A0ABQ2BNJ7</accession>
<name>A0ABQ2BNJ7_9BACL</name>
<dbReference type="InterPro" id="IPR008979">
    <property type="entry name" value="Galactose-bd-like_sf"/>
</dbReference>
<sequence length="932" mass="103475">MQLSKSTEAAIQLTQDALRINGQSEIILCASLFYFRLPRALWKERLLKVKTYGYNAIDVYFPWNHHEAEEGIWDFSGEKDVAQFLQDAAEAGLWVIARPGPYICSEWDGGALPAYLLVKENLHLRDNDPHFLQHVARWYAQILPKIQKSELGQGGTVIAVQLDNELDFYPCSDPKGYISALRDMAIAHGISVPLIACAGQGGLYEACGFAEEVVPTCNFYPNDRDPVFEAKVLFYRGELAKRGYPLLVTETNRSHFLLRRLLSAGAKLLGPYLQASGTNFGFTNAANNWGNPLSFLTSDYDFHGMITPEGHIREEAYEGRLLHHILQTYGRSLAEAFPAAIGTTGQSSLPYRLALQHGGELLFLANVKEQEESVLLQIAEEQIPRYTELVAIAGHCPILPLQVPLGAWGVAGGTLHYATGELLLVKQLPDRTLFLFHTEGEGEICFTFDTEIQLIEGTMTQQEVAEYRVTLSFSSVEKEARSSISLADGQVLEIVGISRASALLLEGIDEEGNLHHETYPERSSASREVEIYWTQSEVNPVIPFAEKLVSIGDSADYLEKHAIYRGFAWYQAHLPIPLTGDYQGFIIQRASDVVTLNLGETYLGTATPGGSSHYMPLPSSMQANSELTARVEIWGHTNFHDTNLPALHLNSLKGLTGIMGVTAMRDLNANWRFKRIQQEDDKAEYARIDLDDRHWPMVNIGGWLSADQPAHHCYRNQVQLSDQADSWILHTPGNFSYAYAYVNGHSLGQVNPLDPYLDVTPYVKAGETAALTFFLDKTYGALSGHINLYEGRSAKSWSLAAGQERELLHHAQISKSADQPVEGAVTLKPGAVSWLYGQLDDSNQGLGWRVYVQGRDMKLTVFFNGHLVGRLWTQGGANRPIFRGGSDESFYLPGPWFHDHEAGNEVVILLESVGTSADASLEPLRFVPVTAT</sequence>